<dbReference type="Pfam" id="PF00582">
    <property type="entry name" value="Usp"/>
    <property type="match status" value="1"/>
</dbReference>
<dbReference type="EMBL" id="JAATJE010000001">
    <property type="protein sequence ID" value="NJC32555.1"/>
    <property type="molecule type" value="Genomic_DNA"/>
</dbReference>
<dbReference type="InterPro" id="IPR014729">
    <property type="entry name" value="Rossmann-like_a/b/a_fold"/>
</dbReference>
<evidence type="ECO:0000313" key="3">
    <source>
        <dbReference type="Proteomes" id="UP000734218"/>
    </source>
</evidence>
<comment type="caution">
    <text evidence="2">The sequence shown here is derived from an EMBL/GenBank/DDBJ whole genome shotgun (WGS) entry which is preliminary data.</text>
</comment>
<proteinExistence type="predicted"/>
<organism evidence="2 3">
    <name type="scientific">Sphingomonas jejuensis</name>
    <dbReference type="NCBI Taxonomy" id="904715"/>
    <lineage>
        <taxon>Bacteria</taxon>
        <taxon>Pseudomonadati</taxon>
        <taxon>Pseudomonadota</taxon>
        <taxon>Alphaproteobacteria</taxon>
        <taxon>Sphingomonadales</taxon>
        <taxon>Sphingomonadaceae</taxon>
        <taxon>Sphingomonas</taxon>
    </lineage>
</organism>
<dbReference type="SUPFAM" id="SSF52402">
    <property type="entry name" value="Adenine nucleotide alpha hydrolases-like"/>
    <property type="match status" value="1"/>
</dbReference>
<evidence type="ECO:0000313" key="2">
    <source>
        <dbReference type="EMBL" id="NJC32555.1"/>
    </source>
</evidence>
<feature type="domain" description="UspA" evidence="1">
    <location>
        <begin position="2"/>
        <end position="139"/>
    </location>
</feature>
<evidence type="ECO:0000259" key="1">
    <source>
        <dbReference type="Pfam" id="PF00582"/>
    </source>
</evidence>
<accession>A0ABX0XIK0</accession>
<dbReference type="RefSeq" id="WP_167951752.1">
    <property type="nucleotide sequence ID" value="NZ_JAATJE010000001.1"/>
</dbReference>
<dbReference type="Gene3D" id="3.40.50.620">
    <property type="entry name" value="HUPs"/>
    <property type="match status" value="1"/>
</dbReference>
<gene>
    <name evidence="2" type="ORF">GGR88_000029</name>
</gene>
<reference evidence="2 3" key="1">
    <citation type="submission" date="2020-03" db="EMBL/GenBank/DDBJ databases">
        <title>Genomic Encyclopedia of Type Strains, Phase IV (KMG-IV): sequencing the most valuable type-strain genomes for metagenomic binning, comparative biology and taxonomic classification.</title>
        <authorList>
            <person name="Goeker M."/>
        </authorList>
    </citation>
    <scope>NUCLEOTIDE SEQUENCE [LARGE SCALE GENOMIC DNA]</scope>
    <source>
        <strain evidence="2 3">DSM 27651</strain>
    </source>
</reference>
<dbReference type="Proteomes" id="UP000734218">
    <property type="component" value="Unassembled WGS sequence"/>
</dbReference>
<name>A0ABX0XIK0_9SPHN</name>
<dbReference type="InterPro" id="IPR006016">
    <property type="entry name" value="UspA"/>
</dbReference>
<keyword evidence="3" id="KW-1185">Reference proteome</keyword>
<sequence>MRTYLVVIDDSPEGDVALRFAARRAARTGGGIQILAVVERTEFVGLADVQQVMEAEARERAEAKVAMAAGSLFEEAGIRPSISVRSGEATALVREMLAETGDVAALVLGASATGAPGPLVATFTGVEAGKLPCPVMIVPGGLSDEAIDRLS</sequence>
<protein>
    <submittedName>
        <fullName evidence="2">Nucleotide-binding universal stress UspA family protein</fullName>
    </submittedName>
</protein>